<evidence type="ECO:0000256" key="3">
    <source>
        <dbReference type="ARBA" id="ARBA00022741"/>
    </source>
</evidence>
<evidence type="ECO:0000256" key="1">
    <source>
        <dbReference type="ARBA" id="ARBA00005417"/>
    </source>
</evidence>
<gene>
    <name evidence="8" type="ORF">FGK64_19265</name>
</gene>
<dbReference type="InterPro" id="IPR050153">
    <property type="entry name" value="Metal_Ion_Import_ABC"/>
</dbReference>
<evidence type="ECO:0000256" key="5">
    <source>
        <dbReference type="ARBA" id="ARBA00022906"/>
    </source>
</evidence>
<keyword evidence="3" id="KW-0547">Nucleotide-binding</keyword>
<keyword evidence="6" id="KW-0406">Ion transport</keyword>
<sequence length="268" mass="28485">MLELATIGGTAPQTGTALADSPLAIRGLTVSYGEKPAVFSVDMTVEPGRMTAIIGPNGAGKSTLLKAALGIIRPLSGQVQVFGQPMAAQRSRIAYVPQRASVDWDFPTSVIDVVLMGLYRQVGLLGRIRGTHRARARACLDRVGMGDFANRQIGQLSGGQQQRVFLARALAQEADLYLLDEPFAGVDAATEKAIIAVLQSLRAEGRTVVAVHHDLATVPDYFDNVFLINTRRVAEGPVSTAFTADTLQAAYGGRLATAQVDQLSRALV</sequence>
<dbReference type="RefSeq" id="WP_138865464.1">
    <property type="nucleotide sequence ID" value="NZ_VCPC01000004.1"/>
</dbReference>
<dbReference type="InterPro" id="IPR017871">
    <property type="entry name" value="ABC_transporter-like_CS"/>
</dbReference>
<dbReference type="Pfam" id="PF00005">
    <property type="entry name" value="ABC_tran"/>
    <property type="match status" value="1"/>
</dbReference>
<evidence type="ECO:0000256" key="6">
    <source>
        <dbReference type="ARBA" id="ARBA00023065"/>
    </source>
</evidence>
<dbReference type="InterPro" id="IPR027417">
    <property type="entry name" value="P-loop_NTPase"/>
</dbReference>
<evidence type="ECO:0000313" key="9">
    <source>
        <dbReference type="Proteomes" id="UP001191082"/>
    </source>
</evidence>
<dbReference type="SUPFAM" id="SSF52540">
    <property type="entry name" value="P-loop containing nucleoside triphosphate hydrolases"/>
    <property type="match status" value="1"/>
</dbReference>
<name>A0ABY2X620_9RHOB</name>
<dbReference type="PANTHER" id="PTHR42734:SF5">
    <property type="entry name" value="IRON TRANSPORT SYSTEM ATP-BINDING PROTEIN HI_0361-RELATED"/>
    <property type="match status" value="1"/>
</dbReference>
<reference evidence="8 9" key="1">
    <citation type="submission" date="2019-05" db="EMBL/GenBank/DDBJ databases">
        <title>Marivita sp. nov. isolated from sea sediment.</title>
        <authorList>
            <person name="Kim W."/>
        </authorList>
    </citation>
    <scope>NUCLEOTIDE SEQUENCE [LARGE SCALE GENOMIC DNA]</scope>
    <source>
        <strain evidence="8 9">CAU 1492</strain>
    </source>
</reference>
<dbReference type="PROSITE" id="PS00211">
    <property type="entry name" value="ABC_TRANSPORTER_1"/>
    <property type="match status" value="1"/>
</dbReference>
<dbReference type="InterPro" id="IPR003439">
    <property type="entry name" value="ABC_transporter-like_ATP-bd"/>
</dbReference>
<keyword evidence="2" id="KW-0813">Transport</keyword>
<dbReference type="InterPro" id="IPR003593">
    <property type="entry name" value="AAA+_ATPase"/>
</dbReference>
<evidence type="ECO:0000259" key="7">
    <source>
        <dbReference type="PROSITE" id="PS50893"/>
    </source>
</evidence>
<dbReference type="Proteomes" id="UP001191082">
    <property type="component" value="Unassembled WGS sequence"/>
</dbReference>
<proteinExistence type="inferred from homology"/>
<comment type="similarity">
    <text evidence="1">Belongs to the ABC transporter superfamily.</text>
</comment>
<dbReference type="GO" id="GO:0005524">
    <property type="term" value="F:ATP binding"/>
    <property type="evidence" value="ECO:0007669"/>
    <property type="project" value="UniProtKB-KW"/>
</dbReference>
<evidence type="ECO:0000313" key="8">
    <source>
        <dbReference type="EMBL" id="TMV10893.1"/>
    </source>
</evidence>
<keyword evidence="5" id="KW-0862">Zinc</keyword>
<dbReference type="PROSITE" id="PS50893">
    <property type="entry name" value="ABC_TRANSPORTER_2"/>
    <property type="match status" value="1"/>
</dbReference>
<dbReference type="PANTHER" id="PTHR42734">
    <property type="entry name" value="METAL TRANSPORT SYSTEM ATP-BINDING PROTEIN TM_0124-RELATED"/>
    <property type="match status" value="1"/>
</dbReference>
<keyword evidence="5" id="KW-0864">Zinc transport</keyword>
<evidence type="ECO:0000256" key="4">
    <source>
        <dbReference type="ARBA" id="ARBA00022840"/>
    </source>
</evidence>
<accession>A0ABY2X620</accession>
<protein>
    <submittedName>
        <fullName evidence="8">Metal ABC transporter ATP-binding protein</fullName>
    </submittedName>
</protein>
<keyword evidence="9" id="KW-1185">Reference proteome</keyword>
<dbReference type="Gene3D" id="3.40.50.300">
    <property type="entry name" value="P-loop containing nucleotide triphosphate hydrolases"/>
    <property type="match status" value="1"/>
</dbReference>
<comment type="caution">
    <text evidence="8">The sequence shown here is derived from an EMBL/GenBank/DDBJ whole genome shotgun (WGS) entry which is preliminary data.</text>
</comment>
<organism evidence="8 9">
    <name type="scientific">Arenibacterium halophilum</name>
    <dbReference type="NCBI Taxonomy" id="2583821"/>
    <lineage>
        <taxon>Bacteria</taxon>
        <taxon>Pseudomonadati</taxon>
        <taxon>Pseudomonadota</taxon>
        <taxon>Alphaproteobacteria</taxon>
        <taxon>Rhodobacterales</taxon>
        <taxon>Paracoccaceae</taxon>
        <taxon>Arenibacterium</taxon>
    </lineage>
</organism>
<evidence type="ECO:0000256" key="2">
    <source>
        <dbReference type="ARBA" id="ARBA00022448"/>
    </source>
</evidence>
<feature type="domain" description="ABC transporter" evidence="7">
    <location>
        <begin position="23"/>
        <end position="255"/>
    </location>
</feature>
<dbReference type="SMART" id="SM00382">
    <property type="entry name" value="AAA"/>
    <property type="match status" value="1"/>
</dbReference>
<keyword evidence="4 8" id="KW-0067">ATP-binding</keyword>
<dbReference type="CDD" id="cd03235">
    <property type="entry name" value="ABC_Metallic_Cations"/>
    <property type="match status" value="1"/>
</dbReference>
<dbReference type="EMBL" id="VCPC01000004">
    <property type="protein sequence ID" value="TMV10893.1"/>
    <property type="molecule type" value="Genomic_DNA"/>
</dbReference>